<proteinExistence type="predicted"/>
<evidence type="ECO:0000313" key="3">
    <source>
        <dbReference type="Proteomes" id="UP000000370"/>
    </source>
</evidence>
<dbReference type="OrthoDB" id="1752779at2"/>
<dbReference type="RefSeq" id="WP_012201205.1">
    <property type="nucleotide sequence ID" value="NC_010001.1"/>
</dbReference>
<name>A9KRR1_LACP7</name>
<dbReference type="EMBL" id="CP000885">
    <property type="protein sequence ID" value="ABX43555.1"/>
    <property type="molecule type" value="Genomic_DNA"/>
</dbReference>
<dbReference type="KEGG" id="cpy:Cphy_3201"/>
<evidence type="ECO:0000313" key="2">
    <source>
        <dbReference type="EMBL" id="ABX43555.1"/>
    </source>
</evidence>
<keyword evidence="1" id="KW-0812">Transmembrane</keyword>
<dbReference type="Proteomes" id="UP000000370">
    <property type="component" value="Chromosome"/>
</dbReference>
<feature type="transmembrane region" description="Helical" evidence="1">
    <location>
        <begin position="62"/>
        <end position="86"/>
    </location>
</feature>
<feature type="transmembrane region" description="Helical" evidence="1">
    <location>
        <begin position="32"/>
        <end position="50"/>
    </location>
</feature>
<accession>A9KRR1</accession>
<reference evidence="3" key="1">
    <citation type="submission" date="2007-11" db="EMBL/GenBank/DDBJ databases">
        <title>Complete genome sequence of Clostridium phytofermentans ISDg.</title>
        <authorList>
            <person name="Leschine S.B."/>
            <person name="Warnick T.A."/>
            <person name="Blanchard J.L."/>
            <person name="Schnell D.J."/>
            <person name="Petit E.L."/>
            <person name="LaTouf W.G."/>
            <person name="Copeland A."/>
            <person name="Lucas S."/>
            <person name="Lapidus A."/>
            <person name="Barry K."/>
            <person name="Glavina del Rio T."/>
            <person name="Dalin E."/>
            <person name="Tice H."/>
            <person name="Pitluck S."/>
            <person name="Kiss H."/>
            <person name="Brettin T."/>
            <person name="Bruce D."/>
            <person name="Detter J.C."/>
            <person name="Han C."/>
            <person name="Kuske C."/>
            <person name="Schmutz J."/>
            <person name="Larimer F."/>
            <person name="Land M."/>
            <person name="Hauser L."/>
            <person name="Kyrpides N."/>
            <person name="Kim E.A."/>
            <person name="Richardson P."/>
        </authorList>
    </citation>
    <scope>NUCLEOTIDE SEQUENCE [LARGE SCALE GENOMIC DNA]</scope>
    <source>
        <strain evidence="3">ATCC 700394 / DSM 18823 / ISDg</strain>
    </source>
</reference>
<evidence type="ECO:0008006" key="4">
    <source>
        <dbReference type="Google" id="ProtNLM"/>
    </source>
</evidence>
<protein>
    <recommendedName>
        <fullName evidence="4">ABC-transporter type IV</fullName>
    </recommendedName>
</protein>
<keyword evidence="1" id="KW-1133">Transmembrane helix</keyword>
<gene>
    <name evidence="2" type="ordered locus">Cphy_3201</name>
</gene>
<dbReference type="InterPro" id="IPR010540">
    <property type="entry name" value="CmpB_TMEM229"/>
</dbReference>
<feature type="transmembrane region" description="Helical" evidence="1">
    <location>
        <begin position="98"/>
        <end position="120"/>
    </location>
</feature>
<feature type="transmembrane region" description="Helical" evidence="1">
    <location>
        <begin position="7"/>
        <end position="26"/>
    </location>
</feature>
<dbReference type="eggNOG" id="COG4905">
    <property type="taxonomic scope" value="Bacteria"/>
</dbReference>
<dbReference type="AlphaFoldDB" id="A9KRR1"/>
<keyword evidence="3" id="KW-1185">Reference proteome</keyword>
<dbReference type="Pfam" id="PF06541">
    <property type="entry name" value="ABC_trans_CmpB"/>
    <property type="match status" value="1"/>
</dbReference>
<dbReference type="HOGENOM" id="CLU_123238_0_0_9"/>
<dbReference type="STRING" id="357809.Cphy_3201"/>
<evidence type="ECO:0000256" key="1">
    <source>
        <dbReference type="SAM" id="Phobius"/>
    </source>
</evidence>
<keyword evidence="1" id="KW-0472">Membrane</keyword>
<organism evidence="2 3">
    <name type="scientific">Lachnoclostridium phytofermentans (strain ATCC 700394 / DSM 18823 / ISDg)</name>
    <name type="common">Clostridium phytofermentans</name>
    <dbReference type="NCBI Taxonomy" id="357809"/>
    <lineage>
        <taxon>Bacteria</taxon>
        <taxon>Bacillati</taxon>
        <taxon>Bacillota</taxon>
        <taxon>Clostridia</taxon>
        <taxon>Lachnospirales</taxon>
        <taxon>Lachnospiraceae</taxon>
    </lineage>
</organism>
<sequence>MKTLINKYLTLFFIGGTLYLLIEIISRGGFTHWTMGIVGGICFVLIGMIDKFLPRSPLWLQALIGGVIVTIVELISGILINIVFQLDVWDYSNQAFQILGQVCLPFSMIWCILSSFAIILDDYLRYWLFGEERPHYRIFRKLS</sequence>